<dbReference type="SUPFAM" id="SSF53098">
    <property type="entry name" value="Ribonuclease H-like"/>
    <property type="match status" value="2"/>
</dbReference>
<dbReference type="Gene3D" id="3.30.420.10">
    <property type="entry name" value="Ribonuclease H-like superfamily/Ribonuclease H"/>
    <property type="match status" value="3"/>
</dbReference>
<keyword evidence="2" id="KW-0479">Metal-binding</keyword>
<feature type="compositionally biased region" description="Low complexity" evidence="6">
    <location>
        <begin position="420"/>
        <end position="437"/>
    </location>
</feature>
<keyword evidence="5" id="KW-0175">Coiled coil</keyword>
<gene>
    <name evidence="8" type="ORF">Tci_049202</name>
</gene>
<dbReference type="InterPro" id="IPR025724">
    <property type="entry name" value="GAG-pre-integrase_dom"/>
</dbReference>
<dbReference type="InterPro" id="IPR036397">
    <property type="entry name" value="RNaseH_sf"/>
</dbReference>
<dbReference type="CDD" id="cd09272">
    <property type="entry name" value="RNase_HI_RT_Ty1"/>
    <property type="match status" value="1"/>
</dbReference>
<evidence type="ECO:0000256" key="3">
    <source>
        <dbReference type="ARBA" id="ARBA00022750"/>
    </source>
</evidence>
<dbReference type="InterPro" id="IPR012337">
    <property type="entry name" value="RNaseH-like_sf"/>
</dbReference>
<dbReference type="InterPro" id="IPR057670">
    <property type="entry name" value="SH3_retrovirus"/>
</dbReference>
<dbReference type="InterPro" id="IPR013103">
    <property type="entry name" value="RVT_2"/>
</dbReference>
<dbReference type="Pfam" id="PF13976">
    <property type="entry name" value="gag_pre-integrs"/>
    <property type="match status" value="2"/>
</dbReference>
<dbReference type="GO" id="GO:0004190">
    <property type="term" value="F:aspartic-type endopeptidase activity"/>
    <property type="evidence" value="ECO:0007669"/>
    <property type="project" value="UniProtKB-KW"/>
</dbReference>
<dbReference type="InterPro" id="IPR001584">
    <property type="entry name" value="Integrase_cat-core"/>
</dbReference>
<dbReference type="PROSITE" id="PS50994">
    <property type="entry name" value="INTEGRASE"/>
    <property type="match status" value="1"/>
</dbReference>
<evidence type="ECO:0000256" key="5">
    <source>
        <dbReference type="SAM" id="Coils"/>
    </source>
</evidence>
<dbReference type="InterPro" id="IPR043502">
    <property type="entry name" value="DNA/RNA_pol_sf"/>
</dbReference>
<dbReference type="InterPro" id="IPR054722">
    <property type="entry name" value="PolX-like_BBD"/>
</dbReference>
<dbReference type="GO" id="GO:0015074">
    <property type="term" value="P:DNA integration"/>
    <property type="evidence" value="ECO:0007669"/>
    <property type="project" value="InterPro"/>
</dbReference>
<feature type="coiled-coil region" evidence="5">
    <location>
        <begin position="539"/>
        <end position="601"/>
    </location>
</feature>
<feature type="region of interest" description="Disordered" evidence="6">
    <location>
        <begin position="1550"/>
        <end position="1573"/>
    </location>
</feature>
<feature type="compositionally biased region" description="Low complexity" evidence="6">
    <location>
        <begin position="2540"/>
        <end position="2551"/>
    </location>
</feature>
<sequence length="2896" mass="329094">MDKLQRDRILQLTHDESLKKCKSCIFGKMARKPFPHQVERAKGIFGRIHADVCGPFRMVSRESASYFITFTDDFSRYGYVYLMKHKHEGHTPMIEKFDYRKSQGAQTPSEVQHMRRVLYASPIDKVLVCATKSKSELRLSCYADSSFQTYKDDTKSQTGYVFVLNYGVVDWKSVKKSTTAISSTKAEYIAAVKASIEAVRIRKFIDRLGDVVPLNKRPMEMLCDNEHAIAIVNDMGEYSQFMNYLEEQTDGEAMINSIHNGFQPLHVIAPVSLAGTAQNASPTLKDPKFWTAEEKKTRKIDRLAIPLLIQGLPNDIYSLINSNETAKELWDALKSDLKKITALLAKTFNQKKYYVKPTNNNLRISSAFSSVNKKPEYVKSVEKKEDKKADEKKRVMSKVKCYNCKKEDIFPKTARKQRSKTTTTTRQRYSDESSSSAEETIAEVAYYTSKSESESEYETSKYYDNSTNYGLFVNDNDDQEIFPDAIESASENFIENHIDSQKDYDKSEVGHNDSEEKEHLLDKLIRNFNHKIAKCHKCIEKANQQSKDLDYQNKDLQDKYDVLINQVNTFKEQNNKFNEQIKVLNKKNADLLAQTEVLKDQLQDTLYNGRKGIGFDNPSYFGKAKDLRPSLYDEKVIGLGYTMMFVFHSDEALEIKKFKRARENKIKFAYNYGNLNASYVNENINVSDDYFQEIINLDFEKINSPFQQTSSLKPYVPTVILEKIKIDLEDEVVSILEKENANLKTIESLKSKGFESSENAISESKNQSEKECDQVENSKVIASGTFKLSVSQNVSPISVTKMSCDSKNVENKTKRKRHGVDLLIGDRSSNLDTIALNEVASNSSTCLLAKASSSQSWLWHQRLSYLNFTTINNLVKNNFVQGLPKMKFKKDHLCSACEQGKIHRKHHKSKTDFASNKPLYLLYIDLCGPMHVQSINGKLYVLVVVDDYSRYTWRVRTDNGIEFKNKTLAKFFDDVGITEQFFATRTPQQNDVVERRNRTLVEAARTMLTFANLPSFLWAEAIVIACFTQNRLIIYKRFDKTPYELMNKRKPNIKFFHVFRCRCYHLNDYEDVRKLKAKRDIGLFVGYSKDLEPGLSNLNETGKSPNPSVSQVLETSKKDLEDLFQNFYDECFDASKIMKSSTTNVETSNVEVLSNEEEIFHESSESFQEESSSSSLNDDVQQSLEEVRVPSSNTQSVSNNMVPNVNEASTSHNVFDERLEDAYFDASTLFHDSGQLANSCLFSCLLSFIEPVNVAEALRDADWVSAMQDELDQFARLKVWRLVPRAEGKTIIKTKWIFKNKKDESSLVIRNKAWLITVGYSQQEGIDYDETFAPVARIEAIRLFLAYAAHKDFTLFQMDVKTTFLNGILKEEVYVGQPTGFVSKQYLDRMYALDKALYCLKQAPRAWEKISIQGTNVARFDKSKVECFNSHKMGHFARECRAPRSQDMGRKDNYRQGSKVEEQAPKALMAINEVGWDWSFMANEKENHDLVANEEAPAEFSLMAKTSAKCEDTVLFPPPAQVYSPPKKDLSWIGLPEFVDGTVTDYSRPSPAIESTSDDLQNRNPSVTEIGESPSNIVSKPFIKFVKATDSPTENKAYKVETVRKTTVKYAELYRKTSKKSNGNSQNHIDEKGYWDSGCSRHMTHNISYLSDYEPFDGGYVSFVQGGCKIIGKGTIKTGKLEFENVYFMKDLKDFKLIDDTNVLLRTPRQHNMYSIDLNNIVPHKDLTCLVAKASADECMLWHMRLGHLNFKTMNKLVLYNLVRGLPTKHFKNDHNCSACLKGKQHNASCKTKLVNSVTKPLHTLHMDLFGPTFVSSLNHKWYCLVVTDDFSRFTWTFFLKTKDEPSGILRNFIIEIKSLKELRVKIIMCNNGQNRVVERRNRTLIEAARTMVLVNKSQNKTPYELFNGRTPAIGFLKPFGYQVMILNTIYNLGKFDAKGDGGYFIGYSMSSKAFKVFNKRTKRVKENLHVDFLENKAIEKGTNSTNFLGTKDAASQEVKKDVSSLRYIALLNWVYKALLESSSMETPIPTVNSPVLTACLNDSSEPLSDTRLISKRVTSQDDTPSLGNILTLTNRFEDILGVTTNTDDTNGVEADLGNMETTITASPTPTLRILKDHPKIYQMDVKSAFLYGTIDEEVYVMQPPGFQDPEFPARVYKVEKAMGTIDQTDFIKRQRGDFILIQVYVDDIIFGSSNLQLCREFEALRHKKLQMSAMGELNFFLGLQVLQKEDGIFLSQDKYVGDILKKFGYSDVRSANTPMNKENPWGKDETRKDVDLHLYRSIIRSLMYLTASRPNIMFAVCACARHQVTPKECHLHTVKRIFRYLKGHPKLGLWYPKESPFDLVAYLDSDYGGVTQDRKSTTKGSASGCGQVLWIQCSCLIMGLLLIIRVQFLPLDFVEASRIRYALTFNPTIYVSHIRQFWSTARIKTTEKGTKILATIDDKPRTISESSIRRNLKLNDEAGISSLPDAELFENLTLMGYNISPNQKFTFQKGQFSHQWKYLIHTIIRARIAQSSAFPTAADEPASPLGDGSQGEACPTTSTLPSDSTPRVTSLAADEGSMQHQIQELTALCTSLQRQHKEMMSKIKAQELEITNLKDMVKLLEDRKGGEMVIVLTSLDAATVLSSGVAKVPTGSGSIPTSSPCGTGVLIGSDVVPTASPIFTTATKSTPYTRRKGKEKIIARDAEIARIHAEEELQMMIDRLDMNNEIVTKYLQEYHQFAAKLPIGRRIELISDLVKYQDNDAKTGWKARHFKGMTPEEIKEKFDPVWKQFQDFFPVSSKEEAERSKRKGLRLKHDSTKKSSSCDIQRSRNIHASVEGLPSQEGSGNSNDQLCASGGELLLNGQRPNIEGIPTASEEFPLAEQFLTANEDKLPLLTQSDATAKELYAATKVKE</sequence>
<keyword evidence="3" id="KW-0064">Aspartyl protease</keyword>
<evidence type="ECO:0000259" key="7">
    <source>
        <dbReference type="PROSITE" id="PS50994"/>
    </source>
</evidence>
<comment type="caution">
    <text evidence="8">The sequence shown here is derived from an EMBL/GenBank/DDBJ whole genome shotgun (WGS) entry which is preliminary data.</text>
</comment>
<dbReference type="Pfam" id="PF07727">
    <property type="entry name" value="RVT_2"/>
    <property type="match status" value="3"/>
</dbReference>
<feature type="region of interest" description="Disordered" evidence="6">
    <location>
        <begin position="2788"/>
        <end position="2810"/>
    </location>
</feature>
<evidence type="ECO:0000256" key="6">
    <source>
        <dbReference type="SAM" id="MobiDB-lite"/>
    </source>
</evidence>
<dbReference type="InterPro" id="IPR036875">
    <property type="entry name" value="Znf_CCHC_sf"/>
</dbReference>
<dbReference type="GO" id="GO:0008270">
    <property type="term" value="F:zinc ion binding"/>
    <property type="evidence" value="ECO:0007669"/>
    <property type="project" value="InterPro"/>
</dbReference>
<name>A0A6L2MY88_TANCI</name>
<evidence type="ECO:0000313" key="8">
    <source>
        <dbReference type="EMBL" id="GEU77224.1"/>
    </source>
</evidence>
<dbReference type="GO" id="GO:0006508">
    <property type="term" value="P:proteolysis"/>
    <property type="evidence" value="ECO:0007669"/>
    <property type="project" value="UniProtKB-KW"/>
</dbReference>
<accession>A0A6L2MY88</accession>
<evidence type="ECO:0000256" key="4">
    <source>
        <dbReference type="ARBA" id="ARBA00022801"/>
    </source>
</evidence>
<feature type="region of interest" description="Disordered" evidence="6">
    <location>
        <begin position="413"/>
        <end position="437"/>
    </location>
</feature>
<dbReference type="GO" id="GO:0003676">
    <property type="term" value="F:nucleic acid binding"/>
    <property type="evidence" value="ECO:0007669"/>
    <property type="project" value="InterPro"/>
</dbReference>
<dbReference type="EMBL" id="BKCJ010007431">
    <property type="protein sequence ID" value="GEU77224.1"/>
    <property type="molecule type" value="Genomic_DNA"/>
</dbReference>
<keyword evidence="1" id="KW-0645">Protease</keyword>
<dbReference type="SUPFAM" id="SSF56672">
    <property type="entry name" value="DNA/RNA polymerases"/>
    <property type="match status" value="1"/>
</dbReference>
<reference evidence="8" key="1">
    <citation type="journal article" date="2019" name="Sci. Rep.">
        <title>Draft genome of Tanacetum cinerariifolium, the natural source of mosquito coil.</title>
        <authorList>
            <person name="Yamashiro T."/>
            <person name="Shiraishi A."/>
            <person name="Satake H."/>
            <person name="Nakayama K."/>
        </authorList>
    </citation>
    <scope>NUCLEOTIDE SEQUENCE</scope>
</reference>
<feature type="compositionally biased region" description="Polar residues" evidence="6">
    <location>
        <begin position="1553"/>
        <end position="1573"/>
    </location>
</feature>
<dbReference type="SUPFAM" id="SSF57756">
    <property type="entry name" value="Retrovirus zinc finger-like domains"/>
    <property type="match status" value="1"/>
</dbReference>
<evidence type="ECO:0000256" key="1">
    <source>
        <dbReference type="ARBA" id="ARBA00022670"/>
    </source>
</evidence>
<dbReference type="PANTHER" id="PTHR42648">
    <property type="entry name" value="TRANSPOSASE, PUTATIVE-RELATED"/>
    <property type="match status" value="1"/>
</dbReference>
<proteinExistence type="predicted"/>
<dbReference type="Pfam" id="PF25597">
    <property type="entry name" value="SH3_retrovirus"/>
    <property type="match status" value="1"/>
</dbReference>
<dbReference type="Pfam" id="PF22936">
    <property type="entry name" value="Pol_BBD"/>
    <property type="match status" value="1"/>
</dbReference>
<feature type="domain" description="Integrase catalytic" evidence="7">
    <location>
        <begin position="955"/>
        <end position="1050"/>
    </location>
</feature>
<dbReference type="InterPro" id="IPR039537">
    <property type="entry name" value="Retrotran_Ty1/copia-like"/>
</dbReference>
<evidence type="ECO:0000256" key="2">
    <source>
        <dbReference type="ARBA" id="ARBA00022723"/>
    </source>
</evidence>
<dbReference type="PANTHER" id="PTHR42648:SF18">
    <property type="entry name" value="RETROTRANSPOSON, UNCLASSIFIED-LIKE PROTEIN"/>
    <property type="match status" value="1"/>
</dbReference>
<organism evidence="8">
    <name type="scientific">Tanacetum cinerariifolium</name>
    <name type="common">Dalmatian daisy</name>
    <name type="synonym">Chrysanthemum cinerariifolium</name>
    <dbReference type="NCBI Taxonomy" id="118510"/>
    <lineage>
        <taxon>Eukaryota</taxon>
        <taxon>Viridiplantae</taxon>
        <taxon>Streptophyta</taxon>
        <taxon>Embryophyta</taxon>
        <taxon>Tracheophyta</taxon>
        <taxon>Spermatophyta</taxon>
        <taxon>Magnoliopsida</taxon>
        <taxon>eudicotyledons</taxon>
        <taxon>Gunneridae</taxon>
        <taxon>Pentapetalae</taxon>
        <taxon>asterids</taxon>
        <taxon>campanulids</taxon>
        <taxon>Asterales</taxon>
        <taxon>Asteraceae</taxon>
        <taxon>Asteroideae</taxon>
        <taxon>Anthemideae</taxon>
        <taxon>Anthemidinae</taxon>
        <taxon>Tanacetum</taxon>
    </lineage>
</organism>
<feature type="coiled-coil region" evidence="5">
    <location>
        <begin position="2567"/>
        <end position="2608"/>
    </location>
</feature>
<keyword evidence="4" id="KW-0378">Hydrolase</keyword>
<protein>
    <submittedName>
        <fullName evidence="8">Retrovirus-related Pol polyprotein from transposon TNT 1-94</fullName>
    </submittedName>
</protein>
<feature type="region of interest" description="Disordered" evidence="6">
    <location>
        <begin position="2520"/>
        <end position="2558"/>
    </location>
</feature>